<dbReference type="EMBL" id="CAFBPM010000015">
    <property type="protein sequence ID" value="CAB5028436.1"/>
    <property type="molecule type" value="Genomic_DNA"/>
</dbReference>
<organism evidence="4">
    <name type="scientific">freshwater metagenome</name>
    <dbReference type="NCBI Taxonomy" id="449393"/>
    <lineage>
        <taxon>unclassified sequences</taxon>
        <taxon>metagenomes</taxon>
        <taxon>ecological metagenomes</taxon>
    </lineage>
</organism>
<dbReference type="GO" id="GO:0016747">
    <property type="term" value="F:acyltransferase activity, transferring groups other than amino-acyl groups"/>
    <property type="evidence" value="ECO:0007669"/>
    <property type="project" value="InterPro"/>
</dbReference>
<protein>
    <submittedName>
        <fullName evidence="4">Unannotated protein</fullName>
    </submittedName>
</protein>
<dbReference type="EMBL" id="CAFBLT010000004">
    <property type="protein sequence ID" value="CAB4884169.1"/>
    <property type="molecule type" value="Genomic_DNA"/>
</dbReference>
<reference evidence="4" key="1">
    <citation type="submission" date="2020-05" db="EMBL/GenBank/DDBJ databases">
        <authorList>
            <person name="Chiriac C."/>
            <person name="Salcher M."/>
            <person name="Ghai R."/>
            <person name="Kavagutti S V."/>
        </authorList>
    </citation>
    <scope>NUCLEOTIDE SEQUENCE</scope>
</reference>
<dbReference type="Pfam" id="PF00583">
    <property type="entry name" value="Acetyltransf_1"/>
    <property type="match status" value="1"/>
</dbReference>
<dbReference type="InterPro" id="IPR000182">
    <property type="entry name" value="GNAT_dom"/>
</dbReference>
<evidence type="ECO:0000259" key="1">
    <source>
        <dbReference type="PROSITE" id="PS51186"/>
    </source>
</evidence>
<gene>
    <name evidence="2" type="ORF">UFOPK3164_00810</name>
    <name evidence="3" type="ORF">UFOPK3427_01852</name>
    <name evidence="4" type="ORF">UFOPK4112_01402</name>
</gene>
<dbReference type="PROSITE" id="PS51186">
    <property type="entry name" value="GNAT"/>
    <property type="match status" value="1"/>
</dbReference>
<evidence type="ECO:0000313" key="3">
    <source>
        <dbReference type="EMBL" id="CAB4884169.1"/>
    </source>
</evidence>
<dbReference type="CDD" id="cd04301">
    <property type="entry name" value="NAT_SF"/>
    <property type="match status" value="1"/>
</dbReference>
<evidence type="ECO:0000313" key="4">
    <source>
        <dbReference type="EMBL" id="CAB5028436.1"/>
    </source>
</evidence>
<accession>A0A6J7RI31</accession>
<dbReference type="AlphaFoldDB" id="A0A6J7RI31"/>
<dbReference type="InterPro" id="IPR016181">
    <property type="entry name" value="Acyl_CoA_acyltransferase"/>
</dbReference>
<dbReference type="EMBL" id="CAFABE010000030">
    <property type="protein sequence ID" value="CAB4826650.1"/>
    <property type="molecule type" value="Genomic_DNA"/>
</dbReference>
<dbReference type="Gene3D" id="3.40.630.30">
    <property type="match status" value="1"/>
</dbReference>
<proteinExistence type="predicted"/>
<dbReference type="SUPFAM" id="SSF55729">
    <property type="entry name" value="Acyl-CoA N-acyltransferases (Nat)"/>
    <property type="match status" value="1"/>
</dbReference>
<feature type="domain" description="N-acetyltransferase" evidence="1">
    <location>
        <begin position="2"/>
        <end position="151"/>
    </location>
</feature>
<evidence type="ECO:0000313" key="2">
    <source>
        <dbReference type="EMBL" id="CAB4826650.1"/>
    </source>
</evidence>
<sequence length="155" mass="17283">MSLVRDSHPGDAVALHSLWKICIEEFHGRRGGDELVASWPVTAQEDPFAVFMSQFADTRSRVWVGEHHDLIVGSSAAWVTEEVGHLAIYVGAEHRRFGQGPKLLEKAMEWFALEKISTIDAIALPGDRDLKSLFEKSDFKARLLIMRASLNPGEA</sequence>
<name>A0A6J7RI31_9ZZZZ</name>